<dbReference type="Proteomes" id="UP000076727">
    <property type="component" value="Unassembled WGS sequence"/>
</dbReference>
<feature type="compositionally biased region" description="Low complexity" evidence="1">
    <location>
        <begin position="216"/>
        <end position="235"/>
    </location>
</feature>
<feature type="region of interest" description="Disordered" evidence="1">
    <location>
        <begin position="210"/>
        <end position="241"/>
    </location>
</feature>
<dbReference type="AlphaFoldDB" id="A0A165M6R7"/>
<dbReference type="EMBL" id="KV429108">
    <property type="protein sequence ID" value="KZT65294.1"/>
    <property type="molecule type" value="Genomic_DNA"/>
</dbReference>
<sequence>MSTLAMRSFVVFRDDTTPSPTSSVSSLPEIDSALRSTSPSPSIGVSAPDKENVNPVTGRKAPIDPLTKSKKRKEDVLSTKAYAPTVKKAKDTKTGRSFGTNISSKKTSAQPSKRTSTSRRNTTSRSRRTPPLPPVDEDQETEAGVSNIPEGQLLSQTEIDARCYELTVLPLADLSKAYEQAPCLQGEHALSEKLRAQELTQKAVEDAQLVYGGSDRAASPAPSSAPSRSSSPARSEAGFSAFSTPERKRIYSAFTFSSPSPSSARYAAFRGSDDTRFSDPAFEL</sequence>
<feature type="region of interest" description="Disordered" evidence="1">
    <location>
        <begin position="1"/>
        <end position="152"/>
    </location>
</feature>
<feature type="compositionally biased region" description="Low complexity" evidence="1">
    <location>
        <begin position="17"/>
        <end position="28"/>
    </location>
</feature>
<proteinExistence type="predicted"/>
<feature type="compositionally biased region" description="Polar residues" evidence="1">
    <location>
        <begin position="34"/>
        <end position="43"/>
    </location>
</feature>
<feature type="compositionally biased region" description="Low complexity" evidence="1">
    <location>
        <begin position="255"/>
        <end position="270"/>
    </location>
</feature>
<feature type="compositionally biased region" description="Polar residues" evidence="1">
    <location>
        <begin position="95"/>
        <end position="110"/>
    </location>
</feature>
<dbReference type="OrthoDB" id="3265369at2759"/>
<keyword evidence="3" id="KW-1185">Reference proteome</keyword>
<feature type="compositionally biased region" description="Low complexity" evidence="1">
    <location>
        <begin position="111"/>
        <end position="124"/>
    </location>
</feature>
<dbReference type="STRING" id="1314783.A0A165M6R7"/>
<accession>A0A165M6R7</accession>
<name>A0A165M6R7_9APHY</name>
<gene>
    <name evidence="2" type="ORF">DAEQUDRAFT_814367</name>
</gene>
<reference evidence="2 3" key="1">
    <citation type="journal article" date="2016" name="Mol. Biol. Evol.">
        <title>Comparative Genomics of Early-Diverging Mushroom-Forming Fungi Provides Insights into the Origins of Lignocellulose Decay Capabilities.</title>
        <authorList>
            <person name="Nagy L.G."/>
            <person name="Riley R."/>
            <person name="Tritt A."/>
            <person name="Adam C."/>
            <person name="Daum C."/>
            <person name="Floudas D."/>
            <person name="Sun H."/>
            <person name="Yadav J.S."/>
            <person name="Pangilinan J."/>
            <person name="Larsson K.H."/>
            <person name="Matsuura K."/>
            <person name="Barry K."/>
            <person name="Labutti K."/>
            <person name="Kuo R."/>
            <person name="Ohm R.A."/>
            <person name="Bhattacharya S.S."/>
            <person name="Shirouzu T."/>
            <person name="Yoshinaga Y."/>
            <person name="Martin F.M."/>
            <person name="Grigoriev I.V."/>
            <person name="Hibbett D.S."/>
        </authorList>
    </citation>
    <scope>NUCLEOTIDE SEQUENCE [LARGE SCALE GENOMIC DNA]</scope>
    <source>
        <strain evidence="2 3">L-15889</strain>
    </source>
</reference>
<organism evidence="2 3">
    <name type="scientific">Daedalea quercina L-15889</name>
    <dbReference type="NCBI Taxonomy" id="1314783"/>
    <lineage>
        <taxon>Eukaryota</taxon>
        <taxon>Fungi</taxon>
        <taxon>Dikarya</taxon>
        <taxon>Basidiomycota</taxon>
        <taxon>Agaricomycotina</taxon>
        <taxon>Agaricomycetes</taxon>
        <taxon>Polyporales</taxon>
        <taxon>Fomitopsis</taxon>
    </lineage>
</organism>
<evidence type="ECO:0000256" key="1">
    <source>
        <dbReference type="SAM" id="MobiDB-lite"/>
    </source>
</evidence>
<evidence type="ECO:0000313" key="3">
    <source>
        <dbReference type="Proteomes" id="UP000076727"/>
    </source>
</evidence>
<evidence type="ECO:0000313" key="2">
    <source>
        <dbReference type="EMBL" id="KZT65294.1"/>
    </source>
</evidence>
<protein>
    <submittedName>
        <fullName evidence="2">Uncharacterized protein</fullName>
    </submittedName>
</protein>
<feature type="region of interest" description="Disordered" evidence="1">
    <location>
        <begin position="255"/>
        <end position="284"/>
    </location>
</feature>